<evidence type="ECO:0000256" key="2">
    <source>
        <dbReference type="PROSITE-ProRule" id="PRU00176"/>
    </source>
</evidence>
<dbReference type="PROSITE" id="PS50102">
    <property type="entry name" value="RRM"/>
    <property type="match status" value="1"/>
</dbReference>
<dbReference type="GO" id="GO:0003729">
    <property type="term" value="F:mRNA binding"/>
    <property type="evidence" value="ECO:0007669"/>
    <property type="project" value="TreeGrafter"/>
</dbReference>
<dbReference type="GO" id="GO:0006406">
    <property type="term" value="P:mRNA export from nucleus"/>
    <property type="evidence" value="ECO:0007669"/>
    <property type="project" value="TreeGrafter"/>
</dbReference>
<feature type="compositionally biased region" description="Low complexity" evidence="3">
    <location>
        <begin position="36"/>
        <end position="46"/>
    </location>
</feature>
<dbReference type="InterPro" id="IPR025715">
    <property type="entry name" value="FoP_C"/>
</dbReference>
<evidence type="ECO:0000313" key="5">
    <source>
        <dbReference type="EMBL" id="KAG0271065.1"/>
    </source>
</evidence>
<feature type="region of interest" description="Disordered" evidence="3">
    <location>
        <begin position="1"/>
        <end position="59"/>
    </location>
</feature>
<dbReference type="InterPro" id="IPR051229">
    <property type="entry name" value="ALYREF_mRNA_export"/>
</dbReference>
<dbReference type="Pfam" id="PF13865">
    <property type="entry name" value="FoP_duplication"/>
    <property type="match status" value="1"/>
</dbReference>
<sequence>MTSALDMSLADIIKTQKTNRPRKDAPRGGARGGRASGPTRTSGRTGRQTRDKKPYTAGAQQYKATPVAPLHTSVIRQSAPDGSKMNVSNLHTGVSAEDLKMVFTSRVGPLKKCTIMYDQNGKSTGNALVHFSRVGDAAIAMQKFNGVQLDGRPMKIELVIAPGAVQAALPVANAPRAPRAAGNNQRQPQQRGQGAARGGDRAGRGRGRNGRQGEKKTPKTADQLDAEMTDYMQVDA</sequence>
<evidence type="ECO:0000256" key="3">
    <source>
        <dbReference type="SAM" id="MobiDB-lite"/>
    </source>
</evidence>
<protein>
    <recommendedName>
        <fullName evidence="4">RRM domain-containing protein</fullName>
    </recommendedName>
</protein>
<dbReference type="AlphaFoldDB" id="A0AAD4D796"/>
<dbReference type="CDD" id="cd12418">
    <property type="entry name" value="RRM_Aly_REF_like"/>
    <property type="match status" value="1"/>
</dbReference>
<proteinExistence type="predicted"/>
<dbReference type="PANTHER" id="PTHR19965:SF35">
    <property type="entry name" value="RNA ANNEALING PROTEIN YRA1"/>
    <property type="match status" value="1"/>
</dbReference>
<dbReference type="SMART" id="SM01218">
    <property type="entry name" value="FoP_duplication"/>
    <property type="match status" value="1"/>
</dbReference>
<feature type="compositionally biased region" description="Low complexity" evidence="3">
    <location>
        <begin position="175"/>
        <end position="194"/>
    </location>
</feature>
<dbReference type="Pfam" id="PF00076">
    <property type="entry name" value="RRM_1"/>
    <property type="match status" value="1"/>
</dbReference>
<comment type="caution">
    <text evidence="5">The sequence shown here is derived from an EMBL/GenBank/DDBJ whole genome shotgun (WGS) entry which is preliminary data.</text>
</comment>
<dbReference type="Proteomes" id="UP001194580">
    <property type="component" value="Unassembled WGS sequence"/>
</dbReference>
<keyword evidence="1 2" id="KW-0694">RNA-binding</keyword>
<dbReference type="PANTHER" id="PTHR19965">
    <property type="entry name" value="RNA AND EXPORT FACTOR BINDING PROTEIN"/>
    <property type="match status" value="1"/>
</dbReference>
<feature type="region of interest" description="Disordered" evidence="3">
    <location>
        <begin position="175"/>
        <end position="236"/>
    </location>
</feature>
<feature type="domain" description="RRM" evidence="4">
    <location>
        <begin position="83"/>
        <end position="161"/>
    </location>
</feature>
<dbReference type="InterPro" id="IPR000504">
    <property type="entry name" value="RRM_dom"/>
</dbReference>
<evidence type="ECO:0000259" key="4">
    <source>
        <dbReference type="PROSITE" id="PS50102"/>
    </source>
</evidence>
<organism evidence="5 6">
    <name type="scientific">Linnemannia exigua</name>
    <dbReference type="NCBI Taxonomy" id="604196"/>
    <lineage>
        <taxon>Eukaryota</taxon>
        <taxon>Fungi</taxon>
        <taxon>Fungi incertae sedis</taxon>
        <taxon>Mucoromycota</taxon>
        <taxon>Mortierellomycotina</taxon>
        <taxon>Mortierellomycetes</taxon>
        <taxon>Mortierellales</taxon>
        <taxon>Mortierellaceae</taxon>
        <taxon>Linnemannia</taxon>
    </lineage>
</organism>
<dbReference type="InterPro" id="IPR035979">
    <property type="entry name" value="RBD_domain_sf"/>
</dbReference>
<dbReference type="Gene3D" id="3.30.70.330">
    <property type="match status" value="1"/>
</dbReference>
<dbReference type="SUPFAM" id="SSF54928">
    <property type="entry name" value="RNA-binding domain, RBD"/>
    <property type="match status" value="1"/>
</dbReference>
<dbReference type="SMART" id="SM00360">
    <property type="entry name" value="RRM"/>
    <property type="match status" value="1"/>
</dbReference>
<accession>A0AAD4D796</accession>
<gene>
    <name evidence="5" type="ORF">BGZ95_001190</name>
</gene>
<evidence type="ECO:0000313" key="6">
    <source>
        <dbReference type="Proteomes" id="UP001194580"/>
    </source>
</evidence>
<keyword evidence="6" id="KW-1185">Reference proteome</keyword>
<evidence type="ECO:0000256" key="1">
    <source>
        <dbReference type="ARBA" id="ARBA00022884"/>
    </source>
</evidence>
<reference evidence="5" key="1">
    <citation type="journal article" date="2020" name="Fungal Divers.">
        <title>Resolving the Mortierellaceae phylogeny through synthesis of multi-gene phylogenetics and phylogenomics.</title>
        <authorList>
            <person name="Vandepol N."/>
            <person name="Liber J."/>
            <person name="Desiro A."/>
            <person name="Na H."/>
            <person name="Kennedy M."/>
            <person name="Barry K."/>
            <person name="Grigoriev I.V."/>
            <person name="Miller A.N."/>
            <person name="O'Donnell K."/>
            <person name="Stajich J.E."/>
            <person name="Bonito G."/>
        </authorList>
    </citation>
    <scope>NUCLEOTIDE SEQUENCE</scope>
    <source>
        <strain evidence="5">NRRL 28262</strain>
    </source>
</reference>
<name>A0AAD4D796_9FUNG</name>
<dbReference type="InterPro" id="IPR012677">
    <property type="entry name" value="Nucleotide-bd_a/b_plait_sf"/>
</dbReference>
<dbReference type="GO" id="GO:0005634">
    <property type="term" value="C:nucleus"/>
    <property type="evidence" value="ECO:0007669"/>
    <property type="project" value="TreeGrafter"/>
</dbReference>
<dbReference type="EMBL" id="JAAAIL010001236">
    <property type="protein sequence ID" value="KAG0271065.1"/>
    <property type="molecule type" value="Genomic_DNA"/>
</dbReference>